<protein>
    <submittedName>
        <fullName evidence="3">Alpha/beta hydrolase</fullName>
    </submittedName>
</protein>
<comment type="caution">
    <text evidence="3">The sequence shown here is derived from an EMBL/GenBank/DDBJ whole genome shotgun (WGS) entry which is preliminary data.</text>
</comment>
<name>A0A6M0R7F2_9CLOT</name>
<accession>A0A6M0R7F2</accession>
<dbReference type="InterPro" id="IPR052920">
    <property type="entry name" value="DNA-binding_regulatory"/>
</dbReference>
<dbReference type="GO" id="GO:0016787">
    <property type="term" value="F:hydrolase activity"/>
    <property type="evidence" value="ECO:0007669"/>
    <property type="project" value="UniProtKB-KW"/>
</dbReference>
<feature type="domain" description="Serine aminopeptidase S33" evidence="2">
    <location>
        <begin position="87"/>
        <end position="203"/>
    </location>
</feature>
<evidence type="ECO:0000313" key="3">
    <source>
        <dbReference type="EMBL" id="NEZ46151.1"/>
    </source>
</evidence>
<dbReference type="Gene3D" id="3.40.50.1820">
    <property type="entry name" value="alpha/beta hydrolase"/>
    <property type="match status" value="1"/>
</dbReference>
<evidence type="ECO:0000313" key="4">
    <source>
        <dbReference type="Proteomes" id="UP000473885"/>
    </source>
</evidence>
<gene>
    <name evidence="3" type="ORF">FDF74_02865</name>
</gene>
<dbReference type="InterPro" id="IPR022742">
    <property type="entry name" value="Hydrolase_4"/>
</dbReference>
<reference evidence="3 4" key="1">
    <citation type="submission" date="2019-04" db="EMBL/GenBank/DDBJ databases">
        <title>Genome sequencing of Clostridium botulinum Groups I-IV and Clostridium butyricum.</title>
        <authorList>
            <person name="Brunt J."/>
            <person name="Van Vliet A.H.M."/>
            <person name="Stringer S.C."/>
            <person name="Carter A.T."/>
            <person name="Peck M.W."/>
        </authorList>
    </citation>
    <scope>NUCLEOTIDE SEQUENCE [LARGE SCALE GENOMIC DNA]</scope>
    <source>
        <strain evidence="3 4">IFR 18/094</strain>
    </source>
</reference>
<dbReference type="InterPro" id="IPR029058">
    <property type="entry name" value="AB_hydrolase_fold"/>
</dbReference>
<dbReference type="SUPFAM" id="SSF53474">
    <property type="entry name" value="alpha/beta-Hydrolases"/>
    <property type="match status" value="1"/>
</dbReference>
<sequence length="314" mass="35725">MDLNKMIFLKTKLSKIILIFSLFIILCTLIISIYIGLNLVTPKRDIINKTPKDYGLKYENISFNSKHNSVLLKGWWIPAQNDNKETKSKKTIIFSHGYGDNRALMDIEVINLAKRLSKENYNVLVFDFRGEGESEGKIVTLGALEKYDLLSAIDFAKNTKHSEKIGLIGWSMGAATSLLVGENSKDVQAIIADSPFSSLKGYLKENLPYWTNLPSFPFTPIILGVLPSIININIKSVDTINAVSKYKNKELLLIHGKGDSVIPYTESEKIYKSCKNKSHIKLWITDKADHIRSYKMHKELYEENIINFFNLNLK</sequence>
<organism evidence="3 4">
    <name type="scientific">Clostridium niameyense</name>
    <dbReference type="NCBI Taxonomy" id="1622073"/>
    <lineage>
        <taxon>Bacteria</taxon>
        <taxon>Bacillati</taxon>
        <taxon>Bacillota</taxon>
        <taxon>Clostridia</taxon>
        <taxon>Eubacteriales</taxon>
        <taxon>Clostridiaceae</taxon>
        <taxon>Clostridium</taxon>
    </lineage>
</organism>
<feature type="transmembrane region" description="Helical" evidence="1">
    <location>
        <begin position="16"/>
        <end position="37"/>
    </location>
</feature>
<dbReference type="AlphaFoldDB" id="A0A6M0R7F2"/>
<dbReference type="EMBL" id="SXDP01000002">
    <property type="protein sequence ID" value="NEZ46151.1"/>
    <property type="molecule type" value="Genomic_DNA"/>
</dbReference>
<dbReference type="Proteomes" id="UP000473885">
    <property type="component" value="Unassembled WGS sequence"/>
</dbReference>
<keyword evidence="3" id="KW-0378">Hydrolase</keyword>
<keyword evidence="1" id="KW-1133">Transmembrane helix</keyword>
<keyword evidence="1" id="KW-0812">Transmembrane</keyword>
<dbReference type="PANTHER" id="PTHR43358:SF4">
    <property type="entry name" value="ALPHA_BETA HYDROLASE FOLD-1 DOMAIN-CONTAINING PROTEIN"/>
    <property type="match status" value="1"/>
</dbReference>
<keyword evidence="4" id="KW-1185">Reference proteome</keyword>
<evidence type="ECO:0000259" key="2">
    <source>
        <dbReference type="Pfam" id="PF12146"/>
    </source>
</evidence>
<keyword evidence="1" id="KW-0472">Membrane</keyword>
<dbReference type="PANTHER" id="PTHR43358">
    <property type="entry name" value="ALPHA/BETA-HYDROLASE"/>
    <property type="match status" value="1"/>
</dbReference>
<evidence type="ECO:0000256" key="1">
    <source>
        <dbReference type="SAM" id="Phobius"/>
    </source>
</evidence>
<dbReference type="Pfam" id="PF12146">
    <property type="entry name" value="Hydrolase_4"/>
    <property type="match status" value="1"/>
</dbReference>
<proteinExistence type="predicted"/>